<dbReference type="EMBL" id="BQNB010020134">
    <property type="protein sequence ID" value="GJT92696.1"/>
    <property type="molecule type" value="Genomic_DNA"/>
</dbReference>
<keyword evidence="6 12" id="KW-0695">RNA-directed DNA polymerase</keyword>
<evidence type="ECO:0000256" key="3">
    <source>
        <dbReference type="ARBA" id="ARBA00022722"/>
    </source>
</evidence>
<keyword evidence="2" id="KW-0548">Nucleotidyltransferase</keyword>
<evidence type="ECO:0000259" key="11">
    <source>
        <dbReference type="Pfam" id="PF17919"/>
    </source>
</evidence>
<dbReference type="SUPFAM" id="SSF56672">
    <property type="entry name" value="DNA/RNA polymerases"/>
    <property type="match status" value="1"/>
</dbReference>
<sequence length="733" mass="83828">MSMVIIKEFAKPPIQCRLNAVELGSFDIIIGMDWSSKSHAVIVCDKKLIRIPHGDETLTIRGDRGESRPSSSPCGAPVLFVKKKDGSFMMCLNYRELNKLSVKNRYPLPRIDDLFDQLLGSSVYSKIDLRSGYHQLRFHEEDVPKTAPELIMVTMIFIDDILIYSTSKKEHEEHLKLILGHVIDNQGIHVDPAKIESIKDWAAHNTPTKIRQFFGLVGYYRRFIKGFSKIAKPMTKLTQKSMKFEWGDKEEAAFQLLKQKLCSAPILALPEGTENFMVYCDASRKGLGTVLMQNEKILRHCLYGTKCSVYTDHKSLQHILDQKELNMRQRQWLKLLSDYDCEIRYHPGKANVVANALSWKEHIKTLRVRALIMTIGLSLTVQILNAQAEAIKEENVKEENLYGMDKEFETRPNKTRCIRNRMEFWYNNSYHTSIKAAPFESLYDRMCRSPVCWTEVGDSQLTGPKIIHETAEKVRDKVMLKVSPWKGVTRFGKRGKLNPRGEPPQVPGNLPHCEKEGLVVVKPYAILDRRLTKKGNVEAIHVLLLKDKQHMKEEALLLFKVISSSDTLEWMNGGEGGVGGRGQVELIGEVWCGGKWSCIVLSVVEEDGWVNGLDRFVIVFKQTLDLDKESYHKLFDILKQYQNEVNEIRAEKIARNANPLVLVVATQQYLDDHYQELKPHKTYAPSSKQTPSTRSYATTRNKGKEIVKPITPPSESASEEDSDEEHAKRDKQI</sequence>
<dbReference type="Proteomes" id="UP001151760">
    <property type="component" value="Unassembled WGS sequence"/>
</dbReference>
<feature type="domain" description="Reverse transcriptase/retrotransposon-derived protein RNase H-like" evidence="11">
    <location>
        <begin position="246"/>
        <end position="296"/>
    </location>
</feature>
<evidence type="ECO:0000259" key="10">
    <source>
        <dbReference type="Pfam" id="PF17917"/>
    </source>
</evidence>
<dbReference type="InterPro" id="IPR041373">
    <property type="entry name" value="RT_RNaseH"/>
</dbReference>
<gene>
    <name evidence="12" type="ORF">Tco_1081541</name>
</gene>
<evidence type="ECO:0000256" key="6">
    <source>
        <dbReference type="ARBA" id="ARBA00022918"/>
    </source>
</evidence>
<keyword evidence="4" id="KW-0255">Endonuclease</keyword>
<feature type="coiled-coil region" evidence="8">
    <location>
        <begin position="631"/>
        <end position="658"/>
    </location>
</feature>
<evidence type="ECO:0000256" key="4">
    <source>
        <dbReference type="ARBA" id="ARBA00022759"/>
    </source>
</evidence>
<dbReference type="InterPro" id="IPR043128">
    <property type="entry name" value="Rev_trsase/Diguanyl_cyclase"/>
</dbReference>
<evidence type="ECO:0000313" key="12">
    <source>
        <dbReference type="EMBL" id="GJT92696.1"/>
    </source>
</evidence>
<dbReference type="PANTHER" id="PTHR37984:SF5">
    <property type="entry name" value="PROTEIN NYNRIN-LIKE"/>
    <property type="match status" value="1"/>
</dbReference>
<evidence type="ECO:0000256" key="5">
    <source>
        <dbReference type="ARBA" id="ARBA00022801"/>
    </source>
</evidence>
<evidence type="ECO:0000313" key="13">
    <source>
        <dbReference type="Proteomes" id="UP001151760"/>
    </source>
</evidence>
<dbReference type="CDD" id="cd09274">
    <property type="entry name" value="RNase_HI_RT_Ty3"/>
    <property type="match status" value="1"/>
</dbReference>
<proteinExistence type="predicted"/>
<evidence type="ECO:0000256" key="2">
    <source>
        <dbReference type="ARBA" id="ARBA00022695"/>
    </source>
</evidence>
<dbReference type="Gene3D" id="3.30.70.270">
    <property type="match status" value="3"/>
</dbReference>
<protein>
    <submittedName>
        <fullName evidence="12">Reverse transcriptase domain-containing protein</fullName>
    </submittedName>
</protein>
<dbReference type="PANTHER" id="PTHR37984">
    <property type="entry name" value="PROTEIN CBG26694"/>
    <property type="match status" value="1"/>
</dbReference>
<dbReference type="CDD" id="cd01647">
    <property type="entry name" value="RT_LTR"/>
    <property type="match status" value="1"/>
</dbReference>
<dbReference type="Pfam" id="PF17919">
    <property type="entry name" value="RT_RNaseH_2"/>
    <property type="match status" value="1"/>
</dbReference>
<feature type="compositionally biased region" description="Polar residues" evidence="9">
    <location>
        <begin position="684"/>
        <end position="700"/>
    </location>
</feature>
<dbReference type="Pfam" id="PF17917">
    <property type="entry name" value="RT_RNaseH"/>
    <property type="match status" value="1"/>
</dbReference>
<name>A0ABQ5HZ07_9ASTR</name>
<evidence type="ECO:0000256" key="7">
    <source>
        <dbReference type="ARBA" id="ARBA00023268"/>
    </source>
</evidence>
<keyword evidence="3" id="KW-0540">Nuclease</keyword>
<dbReference type="Gene3D" id="3.10.10.10">
    <property type="entry name" value="HIV Type 1 Reverse Transcriptase, subunit A, domain 1"/>
    <property type="match status" value="1"/>
</dbReference>
<dbReference type="GO" id="GO:0003964">
    <property type="term" value="F:RNA-directed DNA polymerase activity"/>
    <property type="evidence" value="ECO:0007669"/>
    <property type="project" value="UniProtKB-KW"/>
</dbReference>
<dbReference type="InterPro" id="IPR041577">
    <property type="entry name" value="RT_RNaseH_2"/>
</dbReference>
<keyword evidence="7" id="KW-0511">Multifunctional enzyme</keyword>
<evidence type="ECO:0000256" key="8">
    <source>
        <dbReference type="SAM" id="Coils"/>
    </source>
</evidence>
<reference evidence="12" key="2">
    <citation type="submission" date="2022-01" db="EMBL/GenBank/DDBJ databases">
        <authorList>
            <person name="Yamashiro T."/>
            <person name="Shiraishi A."/>
            <person name="Satake H."/>
            <person name="Nakayama K."/>
        </authorList>
    </citation>
    <scope>NUCLEOTIDE SEQUENCE</scope>
</reference>
<evidence type="ECO:0000256" key="9">
    <source>
        <dbReference type="SAM" id="MobiDB-lite"/>
    </source>
</evidence>
<evidence type="ECO:0000256" key="1">
    <source>
        <dbReference type="ARBA" id="ARBA00022679"/>
    </source>
</evidence>
<keyword evidence="8" id="KW-0175">Coiled coil</keyword>
<dbReference type="Pfam" id="PF08284">
    <property type="entry name" value="RVP_2"/>
    <property type="match status" value="1"/>
</dbReference>
<accession>A0ABQ5HZ07</accession>
<organism evidence="12 13">
    <name type="scientific">Tanacetum coccineum</name>
    <dbReference type="NCBI Taxonomy" id="301880"/>
    <lineage>
        <taxon>Eukaryota</taxon>
        <taxon>Viridiplantae</taxon>
        <taxon>Streptophyta</taxon>
        <taxon>Embryophyta</taxon>
        <taxon>Tracheophyta</taxon>
        <taxon>Spermatophyta</taxon>
        <taxon>Magnoliopsida</taxon>
        <taxon>eudicotyledons</taxon>
        <taxon>Gunneridae</taxon>
        <taxon>Pentapetalae</taxon>
        <taxon>asterids</taxon>
        <taxon>campanulids</taxon>
        <taxon>Asterales</taxon>
        <taxon>Asteraceae</taxon>
        <taxon>Asteroideae</taxon>
        <taxon>Anthemideae</taxon>
        <taxon>Anthemidinae</taxon>
        <taxon>Tanacetum</taxon>
    </lineage>
</organism>
<feature type="domain" description="Reverse transcriptase RNase H-like" evidence="10">
    <location>
        <begin position="298"/>
        <end position="339"/>
    </location>
</feature>
<keyword evidence="13" id="KW-1185">Reference proteome</keyword>
<dbReference type="InterPro" id="IPR043502">
    <property type="entry name" value="DNA/RNA_pol_sf"/>
</dbReference>
<reference evidence="12" key="1">
    <citation type="journal article" date="2022" name="Int. J. Mol. Sci.">
        <title>Draft Genome of Tanacetum Coccineum: Genomic Comparison of Closely Related Tanacetum-Family Plants.</title>
        <authorList>
            <person name="Yamashiro T."/>
            <person name="Shiraishi A."/>
            <person name="Nakayama K."/>
            <person name="Satake H."/>
        </authorList>
    </citation>
    <scope>NUCLEOTIDE SEQUENCE</scope>
</reference>
<feature type="region of interest" description="Disordered" evidence="9">
    <location>
        <begin position="678"/>
        <end position="733"/>
    </location>
</feature>
<keyword evidence="1" id="KW-0808">Transferase</keyword>
<comment type="caution">
    <text evidence="12">The sequence shown here is derived from an EMBL/GenBank/DDBJ whole genome shotgun (WGS) entry which is preliminary data.</text>
</comment>
<keyword evidence="5" id="KW-0378">Hydrolase</keyword>
<dbReference type="InterPro" id="IPR050951">
    <property type="entry name" value="Retrovirus_Pol_polyprotein"/>
</dbReference>